<dbReference type="EMBL" id="MK249153">
    <property type="protein sequence ID" value="QCQ84706.1"/>
    <property type="molecule type" value="Genomic_DNA"/>
</dbReference>
<sequence length="254" mass="27073">MFGVDDVLLGAAISGGGGLLTNIFNSGNTDKNNATSTENTRLTNEANAKESQANRDFQERMSNSAYQRGMADMTAAGLNPILAYQKGGASSPSGSQAAFSAPKTEAFHATDIATGAVNTGLALQRAQQENLNMKYTADNIQANTGKAMTESRVNDEKAKILAADVSPAELRKVIAEQDKSVYGTTAGKVARQAGTLAGEIERTAAPVLNSAKKLTDVVKPWTSHETTRSGSRWNDKGEENHYQDTTFSNRFRGF</sequence>
<evidence type="ECO:0000313" key="2">
    <source>
        <dbReference type="EMBL" id="QCQ84706.1"/>
    </source>
</evidence>
<name>A0A4P8PLE5_9VIRU</name>
<dbReference type="Proteomes" id="UP000324727">
    <property type="component" value="Segment"/>
</dbReference>
<protein>
    <submittedName>
        <fullName evidence="2">DNA pilot protein</fullName>
    </submittedName>
</protein>
<accession>A0A4P8PLE5</accession>
<feature type="region of interest" description="Disordered" evidence="1">
    <location>
        <begin position="221"/>
        <end position="241"/>
    </location>
</feature>
<evidence type="ECO:0000256" key="1">
    <source>
        <dbReference type="SAM" id="MobiDB-lite"/>
    </source>
</evidence>
<organism evidence="2">
    <name type="scientific">Blackfly microvirus SF02</name>
    <dbReference type="NCBI Taxonomy" id="2576452"/>
    <lineage>
        <taxon>Viruses</taxon>
        <taxon>Monodnaviria</taxon>
        <taxon>Sangervirae</taxon>
        <taxon>Phixviricota</taxon>
        <taxon>Malgrandaviricetes</taxon>
        <taxon>Petitvirales</taxon>
        <taxon>Microviridae</taxon>
        <taxon>Microvirus</taxon>
    </lineage>
</organism>
<reference evidence="2" key="1">
    <citation type="submission" date="2018-12" db="EMBL/GenBank/DDBJ databases">
        <title>Singled stranded DNA viruses identified in blackflies (Austrosimulium ungulatum) sampled in New Zealand.</title>
        <authorList>
            <person name="Kraberger S."/>
            <person name="Fontenele R.S."/>
            <person name="Schmidlin K."/>
            <person name="Walters M."/>
            <person name="Varsani A."/>
        </authorList>
    </citation>
    <scope>NUCLEOTIDE SEQUENCE [LARGE SCALE GENOMIC DNA]</scope>
    <source>
        <strain evidence="2">051</strain>
    </source>
</reference>
<proteinExistence type="predicted"/>